<name>A0A382HNF6_9ZZZZ</name>
<feature type="transmembrane region" description="Helical" evidence="5">
    <location>
        <begin position="306"/>
        <end position="331"/>
    </location>
</feature>
<reference evidence="7" key="1">
    <citation type="submission" date="2018-05" db="EMBL/GenBank/DDBJ databases">
        <authorList>
            <person name="Lanie J.A."/>
            <person name="Ng W.-L."/>
            <person name="Kazmierczak K.M."/>
            <person name="Andrzejewski T.M."/>
            <person name="Davidsen T.M."/>
            <person name="Wayne K.J."/>
            <person name="Tettelin H."/>
            <person name="Glass J.I."/>
            <person name="Rusch D."/>
            <person name="Podicherti R."/>
            <person name="Tsui H.-C.T."/>
            <person name="Winkler M.E."/>
        </authorList>
    </citation>
    <scope>NUCLEOTIDE SEQUENCE</scope>
</reference>
<dbReference type="PANTHER" id="PTHR22773">
    <property type="entry name" value="NADH DEHYDROGENASE"/>
    <property type="match status" value="1"/>
</dbReference>
<feature type="transmembrane region" description="Helical" evidence="5">
    <location>
        <begin position="265"/>
        <end position="285"/>
    </location>
</feature>
<protein>
    <recommendedName>
        <fullName evidence="6">NADH:quinone oxidoreductase/Mrp antiporter transmembrane domain-containing protein</fullName>
    </recommendedName>
</protein>
<dbReference type="GO" id="GO:0016020">
    <property type="term" value="C:membrane"/>
    <property type="evidence" value="ECO:0007669"/>
    <property type="project" value="UniProtKB-SubCell"/>
</dbReference>
<accession>A0A382HNF6</accession>
<dbReference type="InterPro" id="IPR001750">
    <property type="entry name" value="ND/Mrp_TM"/>
</dbReference>
<dbReference type="EMBL" id="UINC01062220">
    <property type="protein sequence ID" value="SVB88625.1"/>
    <property type="molecule type" value="Genomic_DNA"/>
</dbReference>
<dbReference type="PRINTS" id="PR01434">
    <property type="entry name" value="NADHDHGNASE5"/>
</dbReference>
<sequence>IFAGNFIADPLSQFLKIFTIATVGVAFVYSRGYLLARELYKGEYYVLGLFALLGIMVMISAFSLLTMYLGLEMLSLALYAMVAFDRESPIAAEAAMKYFVLGAIASGILLYGMSIIYGVTGSLRLDQVASKLLASESGQWSVLLGVAFILVGVAFKFGAVPFHMWLPDVYQGAVTSVTLFIGTAPKIAALAMAIRLLVEGLGAEAVVWQPMLTVLAVLSLAVGNILAIAQSNIKRMLGYSTISHAGFILLGLVAGDQAGREAALFYTLIYVITAAGAFGMVILMSRGGFEADQLEHYKGLNARSPWFAAIMLLLMLSLIGVPPLAGFFAKWSILAALIGVDKIWLAALGVLFSVIGAFYYLRVVRLMYFDQGLDQTAPEAGLDLRVLLSLNGLVLLGLGLFPNWLLRICIAVMP</sequence>
<dbReference type="InterPro" id="IPR010096">
    <property type="entry name" value="NADH-Q_OxRdtase_suN/2"/>
</dbReference>
<feature type="transmembrane region" description="Helical" evidence="5">
    <location>
        <begin position="140"/>
        <end position="160"/>
    </location>
</feature>
<feature type="transmembrane region" description="Helical" evidence="5">
    <location>
        <begin position="14"/>
        <end position="32"/>
    </location>
</feature>
<feature type="transmembrane region" description="Helical" evidence="5">
    <location>
        <begin position="44"/>
        <end position="62"/>
    </location>
</feature>
<organism evidence="7">
    <name type="scientific">marine metagenome</name>
    <dbReference type="NCBI Taxonomy" id="408172"/>
    <lineage>
        <taxon>unclassified sequences</taxon>
        <taxon>metagenomes</taxon>
        <taxon>ecological metagenomes</taxon>
    </lineage>
</organism>
<feature type="transmembrane region" description="Helical" evidence="5">
    <location>
        <begin position="343"/>
        <end position="361"/>
    </location>
</feature>
<feature type="non-terminal residue" evidence="7">
    <location>
        <position position="1"/>
    </location>
</feature>
<gene>
    <name evidence="7" type="ORF">METZ01_LOCUS241479</name>
</gene>
<dbReference type="HAMAP" id="MF_00445">
    <property type="entry name" value="NDH1_NuoN_1"/>
    <property type="match status" value="1"/>
</dbReference>
<evidence type="ECO:0000256" key="3">
    <source>
        <dbReference type="ARBA" id="ARBA00022989"/>
    </source>
</evidence>
<evidence type="ECO:0000256" key="2">
    <source>
        <dbReference type="ARBA" id="ARBA00022692"/>
    </source>
</evidence>
<dbReference type="GO" id="GO:0042773">
    <property type="term" value="P:ATP synthesis coupled electron transport"/>
    <property type="evidence" value="ECO:0007669"/>
    <property type="project" value="InterPro"/>
</dbReference>
<feature type="domain" description="NADH:quinone oxidoreductase/Mrp antiporter transmembrane" evidence="6">
    <location>
        <begin position="62"/>
        <end position="355"/>
    </location>
</feature>
<keyword evidence="4 5" id="KW-0472">Membrane</keyword>
<keyword evidence="3 5" id="KW-1133">Transmembrane helix</keyword>
<dbReference type="Pfam" id="PF00361">
    <property type="entry name" value="Proton_antipo_M"/>
    <property type="match status" value="1"/>
</dbReference>
<feature type="transmembrane region" description="Helical" evidence="5">
    <location>
        <begin position="98"/>
        <end position="120"/>
    </location>
</feature>
<evidence type="ECO:0000259" key="6">
    <source>
        <dbReference type="Pfam" id="PF00361"/>
    </source>
</evidence>
<comment type="subcellular location">
    <subcellularLocation>
        <location evidence="1">Membrane</location>
        <topology evidence="1">Multi-pass membrane protein</topology>
    </subcellularLocation>
</comment>
<evidence type="ECO:0000313" key="7">
    <source>
        <dbReference type="EMBL" id="SVB88625.1"/>
    </source>
</evidence>
<evidence type="ECO:0000256" key="4">
    <source>
        <dbReference type="ARBA" id="ARBA00023136"/>
    </source>
</evidence>
<feature type="transmembrane region" description="Helical" evidence="5">
    <location>
        <begin position="236"/>
        <end position="253"/>
    </location>
</feature>
<feature type="transmembrane region" description="Helical" evidence="5">
    <location>
        <begin position="382"/>
        <end position="405"/>
    </location>
</feature>
<dbReference type="NCBIfam" id="TIGR01770">
    <property type="entry name" value="NDH_I_N"/>
    <property type="match status" value="1"/>
</dbReference>
<keyword evidence="2 5" id="KW-0812">Transmembrane</keyword>
<feature type="transmembrane region" description="Helical" evidence="5">
    <location>
        <begin position="172"/>
        <end position="194"/>
    </location>
</feature>
<evidence type="ECO:0000256" key="1">
    <source>
        <dbReference type="ARBA" id="ARBA00004141"/>
    </source>
</evidence>
<dbReference type="NCBIfam" id="NF004442">
    <property type="entry name" value="PRK05777.1-5"/>
    <property type="match status" value="1"/>
</dbReference>
<evidence type="ECO:0000256" key="5">
    <source>
        <dbReference type="SAM" id="Phobius"/>
    </source>
</evidence>
<feature type="transmembrane region" description="Helical" evidence="5">
    <location>
        <begin position="206"/>
        <end position="229"/>
    </location>
</feature>
<dbReference type="AlphaFoldDB" id="A0A382HNF6"/>
<dbReference type="GO" id="GO:0008137">
    <property type="term" value="F:NADH dehydrogenase (ubiquinone) activity"/>
    <property type="evidence" value="ECO:0007669"/>
    <property type="project" value="InterPro"/>
</dbReference>
<proteinExistence type="inferred from homology"/>